<dbReference type="PRINTS" id="PR00344">
    <property type="entry name" value="BCTRLSENSOR"/>
</dbReference>
<dbReference type="PANTHER" id="PTHR45339:SF1">
    <property type="entry name" value="HYBRID SIGNAL TRANSDUCTION HISTIDINE KINASE J"/>
    <property type="match status" value="1"/>
</dbReference>
<dbReference type="SMART" id="SM00091">
    <property type="entry name" value="PAS"/>
    <property type="match status" value="7"/>
</dbReference>
<feature type="domain" description="PAC" evidence="20">
    <location>
        <begin position="204"/>
        <end position="254"/>
    </location>
</feature>
<dbReference type="Proteomes" id="UP000198535">
    <property type="component" value="Unassembled WGS sequence"/>
</dbReference>
<dbReference type="SMART" id="SM00387">
    <property type="entry name" value="HATPase_c"/>
    <property type="match status" value="1"/>
</dbReference>
<evidence type="ECO:0000256" key="12">
    <source>
        <dbReference type="ARBA" id="ARBA00023012"/>
    </source>
</evidence>
<dbReference type="InterPro" id="IPR008207">
    <property type="entry name" value="Sig_transdc_His_kin_Hpt_dom"/>
</dbReference>
<dbReference type="CDD" id="cd00082">
    <property type="entry name" value="HisKA"/>
    <property type="match status" value="1"/>
</dbReference>
<sequence>MEKKLRESEIRFRELVENAEDVLYLIEYIPEKKIVYISPSIVDISGYSAEEFYKDPELTSKIIHPDDRKLARKIMGRKDERTTISYRIIKKNGEITWIEQRNLHFYNERGELATIEGVARNITDFKVMEQDLKESQEKYQMLSDLTFEGITIHDNGIILEVNEAVCRMTGYTKEDLLGKDILEVLAHPDDIDHIREQMKKETAKPYEIRVIRKDGTVFPAEIESHTFTYKGGKVRVAAARDITQRKKAEEKLRENEAHLEEVGRIAKIGGWELDLASGEAILTEEIHNITDDHGKVDLQKGLDRYTSGSRKILEQAIDNTVRKHEPFDHELELISAKGIKKWVRAIGNPIIQDNKVTKITGTLQDITQHKKAEEKLQKNEALLTEVSRLGQIGGWELDVGTNKVTWTDEVARIQGKEDISDPSESLKLFLPESKEMLQNALKDAVEKAEPYELELEMITAKGEHKWVKGIGKPLIEDHKVVKLTGTLQDITELKNAEEKLRESESRVRRKLNAIVDPEGDIGELELGDIIDKDALEPLMHNFYRLTSIPVGILDLKGNVLIATGWQDICMNFHRKNTDSCKHCVESDLELSRDVAHGTYKAYKCKNNMWDMVTPIVVGGIHMGNLYLGQFFLEDEEIPYDTFRTQAKEYGFNEKEYLEALEKAPRWSQETVKETMEFYMRLTDIMTSQSYSNIKLARTLKERDELLTSLHESEAKLKMFIEHAPASLAMFDRDMRYISASLRWIDDFSLDVQDIIGRSHYEIFPEVGDEWRSVHKRAMKGEVVRSEEDRFERMDGTIQWLRWEVRPWKMANGTIGGILIFSEDITERKLSQDKLRESELLLTKVGEIAKIGGWELDTISGEITWTSEVARIHELDSEEPEELEIGLEHYLPGSRKIAEKVLNEAIEKAEPYDVELEFITSRGNHKWVRTSGIPKVIDGKVVKITGILQDITERKAMEQELAESRGKYQMLADATVEGIIFHENGVILDANEAVTRATGYTKEEILGKNILKMVIHPDDQKIVLRQMQNERAKPYEVRCIRKDGSVFPIEIESYNITYRGRKIRVAAIRDITERKEAEKELKESEERFKVLHNASFGGILIHDNTQIIDCNYGLSEITGYSYEEIIGMEGSSLIAEAYRDIVTENIQNGYEEPYEVMGLRKDGSEYYLQLHAKSIPYKGKKVRVAEFRDITEQKRSEEKLFENEEKLRLFIEHAPAALTMLDHDMRHIAVSQRWLDDFSLDMSIIGMNHYEAMPYVKEEWKDLHRRALEGEVFSSDEDYLMKDDGSVQWLRWELRPWKTVDGGIGGLIIFAEDITKQKEAQEKLQKSEALLNKMGNLAKIGGWELDLVSGKPTWTTEVAKIHELDETETANVEMGLSYYPSGSREIIEKAINDAIEKAKPYELELEFITAKGNHRWVSTSGYPIIVDGKVVKITGTLQDITEKKNVEKALLEKTEELERYFTSSLDLLCITSADGKFIRLNPEWENVLGYPISELEGQYFMDHVHPDDKGATFEKLTDMSKKRTIRNYVNRYRTKDGSYRWIEWRSVPIGDLIYAVARDITVRKAAEEKLRDYAYELEIKNKELDIALNRAEEATRAKSDFLANMSHEIRTPMNGVIGMTELLLTTGLTDEQERYAGTIRNSSYSLLEIINDILDISKIEAGKLELDEIDIDLNDVLDDLSSLLSVKAYDKDLELICAADPDVPVNIRADPIRLKQILINLSGNAIKFTREGEVTINVRMESETDKKVTLLFSVKDTGIGIPESKKDILFQKFNQVDTSTTRHYGGTGLGLAISKQLVDLMNGEIGFTSEEGKGSEFWFRASFEKHSRGKSIDKHHANLEGIRVLVVDDNATNREVIVRMLRSWKMIVEEKADGSSAIQRLFKAHEDGNPFQIALLDMQMPGMDGMLLGRIIRSDQDLRGIELVLLSSAEHMPDNWKQNKANFKACLAKPIKNSELLAELTAIVSGDDKNNIKESIGTASVSSDLHGNKARVLLVEDNIVNQHVAQGMLQKIGIVADVVNNGLEAIDALETIDYDIVLMDIQMPEMDGLEACRHIRNRQSSVHDHAIPIIAMTAHAMKGDMEKCLEAGMSDYISKPISINTLSEKLVKWLKPSEMKEHHPDNEPDENDKHLIFDKQYFMGNIMHDTNMARKVIEIFNKNTPDQIEELKKAIIRKDKEEIIKHSHSLKGSSASVGGMALSNIAAEIENGAMTDDMDSIQDMVEKLNTHYELLTEELARI</sequence>
<dbReference type="Gene3D" id="3.30.565.10">
    <property type="entry name" value="Histidine kinase-like ATPase, C-terminal domain"/>
    <property type="match status" value="1"/>
</dbReference>
<keyword evidence="12" id="KW-0902">Two-component regulatory system</keyword>
<dbReference type="Pfam" id="PF08447">
    <property type="entry name" value="PAS_3"/>
    <property type="match status" value="5"/>
</dbReference>
<comment type="catalytic activity">
    <reaction evidence="1">
        <text>ATP + protein L-histidine = ADP + protein N-phospho-L-histidine.</text>
        <dbReference type="EC" id="2.7.13.3"/>
    </reaction>
</comment>
<evidence type="ECO:0000259" key="19">
    <source>
        <dbReference type="PROSITE" id="PS50112"/>
    </source>
</evidence>
<dbReference type="InterPro" id="IPR011006">
    <property type="entry name" value="CheY-like_superfamily"/>
</dbReference>
<evidence type="ECO:0000259" key="21">
    <source>
        <dbReference type="PROSITE" id="PS50894"/>
    </source>
</evidence>
<dbReference type="InterPro" id="IPR001789">
    <property type="entry name" value="Sig_transdc_resp-reg_receiver"/>
</dbReference>
<keyword evidence="5 15" id="KW-0597">Phosphoprotein</keyword>
<feature type="modified residue" description="4-aspartylphosphate" evidence="15">
    <location>
        <position position="1896"/>
    </location>
</feature>
<dbReference type="PROSITE" id="PS50112">
    <property type="entry name" value="PAS"/>
    <property type="match status" value="5"/>
</dbReference>
<keyword evidence="4" id="KW-1003">Cell membrane</keyword>
<dbReference type="CDD" id="cd00088">
    <property type="entry name" value="HPT"/>
    <property type="match status" value="1"/>
</dbReference>
<dbReference type="PANTHER" id="PTHR45339">
    <property type="entry name" value="HYBRID SIGNAL TRANSDUCTION HISTIDINE KINASE J"/>
    <property type="match status" value="1"/>
</dbReference>
<evidence type="ECO:0000256" key="9">
    <source>
        <dbReference type="ARBA" id="ARBA00022777"/>
    </source>
</evidence>
<dbReference type="Pfam" id="PF00072">
    <property type="entry name" value="Response_reg"/>
    <property type="match status" value="2"/>
</dbReference>
<evidence type="ECO:0000256" key="10">
    <source>
        <dbReference type="ARBA" id="ARBA00022840"/>
    </source>
</evidence>
<evidence type="ECO:0000256" key="5">
    <source>
        <dbReference type="ARBA" id="ARBA00022553"/>
    </source>
</evidence>
<dbReference type="GO" id="GO:0005886">
    <property type="term" value="C:plasma membrane"/>
    <property type="evidence" value="ECO:0007669"/>
    <property type="project" value="UniProtKB-SubCell"/>
</dbReference>
<feature type="modified residue" description="4-aspartylphosphate" evidence="15">
    <location>
        <position position="2039"/>
    </location>
</feature>
<name>A0A1I4S6X4_9EURY</name>
<evidence type="ECO:0000313" key="22">
    <source>
        <dbReference type="EMBL" id="SFM60258.1"/>
    </source>
</evidence>
<feature type="domain" description="PAC" evidence="20">
    <location>
        <begin position="82"/>
        <end position="134"/>
    </location>
</feature>
<feature type="domain" description="PAC" evidence="20">
    <location>
        <begin position="911"/>
        <end position="962"/>
    </location>
</feature>
<feature type="domain" description="PAC" evidence="20">
    <location>
        <begin position="1273"/>
        <end position="1325"/>
    </location>
</feature>
<dbReference type="InterPro" id="IPR005467">
    <property type="entry name" value="His_kinase_dom"/>
</dbReference>
<dbReference type="Pfam" id="PF10114">
    <property type="entry name" value="PocR"/>
    <property type="match status" value="1"/>
</dbReference>
<feature type="domain" description="PAS" evidence="19">
    <location>
        <begin position="978"/>
        <end position="1028"/>
    </location>
</feature>
<dbReference type="Pfam" id="PF01627">
    <property type="entry name" value="Hpt"/>
    <property type="match status" value="1"/>
</dbReference>
<dbReference type="GO" id="GO:0000155">
    <property type="term" value="F:phosphorelay sensor kinase activity"/>
    <property type="evidence" value="ECO:0007669"/>
    <property type="project" value="InterPro"/>
</dbReference>
<dbReference type="FunFam" id="3.30.565.10:FF:000010">
    <property type="entry name" value="Sensor histidine kinase RcsC"/>
    <property type="match status" value="1"/>
</dbReference>
<dbReference type="EMBL" id="FOUJ01000003">
    <property type="protein sequence ID" value="SFM60258.1"/>
    <property type="molecule type" value="Genomic_DNA"/>
</dbReference>
<dbReference type="GO" id="GO:0005524">
    <property type="term" value="F:ATP binding"/>
    <property type="evidence" value="ECO:0007669"/>
    <property type="project" value="UniProtKB-KW"/>
</dbReference>
<evidence type="ECO:0000256" key="14">
    <source>
        <dbReference type="PROSITE-ProRule" id="PRU00110"/>
    </source>
</evidence>
<dbReference type="SMART" id="SM00448">
    <property type="entry name" value="REC"/>
    <property type="match status" value="2"/>
</dbReference>
<dbReference type="STRING" id="487685.SAMN04488696_1811"/>
<dbReference type="Pfam" id="PF02518">
    <property type="entry name" value="HATPase_c"/>
    <property type="match status" value="1"/>
</dbReference>
<keyword evidence="13" id="KW-0472">Membrane</keyword>
<evidence type="ECO:0000256" key="8">
    <source>
        <dbReference type="ARBA" id="ARBA00022741"/>
    </source>
</evidence>
<feature type="domain" description="PAS" evidence="19">
    <location>
        <begin position="8"/>
        <end position="82"/>
    </location>
</feature>
<feature type="domain" description="PAC" evidence="20">
    <location>
        <begin position="1400"/>
        <end position="1451"/>
    </location>
</feature>
<evidence type="ECO:0000256" key="4">
    <source>
        <dbReference type="ARBA" id="ARBA00022475"/>
    </source>
</evidence>
<keyword evidence="16" id="KW-0175">Coiled coil</keyword>
<keyword evidence="23" id="KW-1185">Reference proteome</keyword>
<dbReference type="InterPro" id="IPR036890">
    <property type="entry name" value="HATPase_C_sf"/>
</dbReference>
<keyword evidence="11" id="KW-1133">Transmembrane helix</keyword>
<feature type="coiled-coil region" evidence="16">
    <location>
        <begin position="1066"/>
        <end position="1093"/>
    </location>
</feature>
<dbReference type="RefSeq" id="WP_091936164.1">
    <property type="nucleotide sequence ID" value="NZ_FOUJ01000003.1"/>
</dbReference>
<feature type="domain" description="HPt" evidence="21">
    <location>
        <begin position="2144"/>
        <end position="2237"/>
    </location>
</feature>
<feature type="domain" description="PAS" evidence="19">
    <location>
        <begin position="1452"/>
        <end position="1522"/>
    </location>
</feature>
<dbReference type="CDD" id="cd16922">
    <property type="entry name" value="HATPase_EvgS-ArcB-TorS-like"/>
    <property type="match status" value="1"/>
</dbReference>
<dbReference type="PROSITE" id="PS50894">
    <property type="entry name" value="HPT"/>
    <property type="match status" value="1"/>
</dbReference>
<feature type="domain" description="PAS" evidence="19">
    <location>
        <begin position="1082"/>
        <end position="1152"/>
    </location>
</feature>
<dbReference type="InterPro" id="IPR000700">
    <property type="entry name" value="PAS-assoc_C"/>
</dbReference>
<dbReference type="InterPro" id="IPR035965">
    <property type="entry name" value="PAS-like_dom_sf"/>
</dbReference>
<dbReference type="InterPro" id="IPR036097">
    <property type="entry name" value="HisK_dim/P_sf"/>
</dbReference>
<evidence type="ECO:0000256" key="13">
    <source>
        <dbReference type="ARBA" id="ARBA00023136"/>
    </source>
</evidence>
<dbReference type="PROSITE" id="PS50110">
    <property type="entry name" value="RESPONSE_REGULATORY"/>
    <property type="match status" value="2"/>
</dbReference>
<reference evidence="23" key="1">
    <citation type="submission" date="2016-10" db="EMBL/GenBank/DDBJ databases">
        <authorList>
            <person name="Varghese N."/>
            <person name="Submissions S."/>
        </authorList>
    </citation>
    <scope>NUCLEOTIDE SEQUENCE [LARGE SCALE GENOMIC DNA]</scope>
    <source>
        <strain evidence="23">Mob M</strain>
    </source>
</reference>
<dbReference type="InterPro" id="IPR003661">
    <property type="entry name" value="HisK_dim/P_dom"/>
</dbReference>
<keyword evidence="6" id="KW-0808">Transferase</keyword>
<dbReference type="InterPro" id="IPR013656">
    <property type="entry name" value="PAS_4"/>
</dbReference>
<dbReference type="Gene3D" id="2.10.70.100">
    <property type="match status" value="2"/>
</dbReference>
<evidence type="ECO:0000259" key="18">
    <source>
        <dbReference type="PROSITE" id="PS50110"/>
    </source>
</evidence>
<feature type="domain" description="PAC" evidence="20">
    <location>
        <begin position="451"/>
        <end position="502"/>
    </location>
</feature>
<feature type="domain" description="PAC" evidence="20">
    <location>
        <begin position="1032"/>
        <end position="1082"/>
    </location>
</feature>
<evidence type="ECO:0000256" key="1">
    <source>
        <dbReference type="ARBA" id="ARBA00000085"/>
    </source>
</evidence>
<dbReference type="InterPro" id="IPR003594">
    <property type="entry name" value="HATPase_dom"/>
</dbReference>
<gene>
    <name evidence="22" type="ORF">SAMN04488696_1811</name>
</gene>
<dbReference type="Gene3D" id="3.40.50.2300">
    <property type="match status" value="2"/>
</dbReference>
<dbReference type="Pfam" id="PF00512">
    <property type="entry name" value="HisKA"/>
    <property type="match status" value="1"/>
</dbReference>
<dbReference type="CDD" id="cd17546">
    <property type="entry name" value="REC_hyHK_CKI1_RcsC-like"/>
    <property type="match status" value="1"/>
</dbReference>
<dbReference type="InterPro" id="IPR000014">
    <property type="entry name" value="PAS"/>
</dbReference>
<dbReference type="Gene3D" id="3.30.450.20">
    <property type="entry name" value="PAS domain"/>
    <property type="match status" value="11"/>
</dbReference>
<comment type="subcellular location">
    <subcellularLocation>
        <location evidence="2">Cell membrane</location>
        <topology evidence="2">Multi-pass membrane protein</topology>
    </subcellularLocation>
</comment>
<feature type="domain" description="PAC" evidence="20">
    <location>
        <begin position="784"/>
        <end position="836"/>
    </location>
</feature>
<dbReference type="NCBIfam" id="TIGR00229">
    <property type="entry name" value="sensory_box"/>
    <property type="match status" value="11"/>
</dbReference>
<keyword evidence="7" id="KW-0812">Transmembrane</keyword>
<dbReference type="InterPro" id="IPR004358">
    <property type="entry name" value="Sig_transdc_His_kin-like_C"/>
</dbReference>
<dbReference type="CDD" id="cd00156">
    <property type="entry name" value="REC"/>
    <property type="match status" value="1"/>
</dbReference>
<evidence type="ECO:0000256" key="6">
    <source>
        <dbReference type="ARBA" id="ARBA00022679"/>
    </source>
</evidence>
<evidence type="ECO:0000259" key="20">
    <source>
        <dbReference type="PROSITE" id="PS50113"/>
    </source>
</evidence>
<feature type="domain" description="PAS" evidence="19">
    <location>
        <begin position="150"/>
        <end position="205"/>
    </location>
</feature>
<organism evidence="22 23">
    <name type="scientific">Methanolobus profundi</name>
    <dbReference type="NCBI Taxonomy" id="487685"/>
    <lineage>
        <taxon>Archaea</taxon>
        <taxon>Methanobacteriati</taxon>
        <taxon>Methanobacteriota</taxon>
        <taxon>Stenosarchaea group</taxon>
        <taxon>Methanomicrobia</taxon>
        <taxon>Methanosarcinales</taxon>
        <taxon>Methanosarcinaceae</taxon>
        <taxon>Methanolobus</taxon>
    </lineage>
</organism>
<keyword evidence="8" id="KW-0547">Nucleotide-binding</keyword>
<protein>
    <recommendedName>
        <fullName evidence="3">histidine kinase</fullName>
        <ecNumber evidence="3">2.7.13.3</ecNumber>
    </recommendedName>
</protein>
<evidence type="ECO:0000313" key="23">
    <source>
        <dbReference type="Proteomes" id="UP000198535"/>
    </source>
</evidence>
<dbReference type="FunFam" id="1.10.287.130:FF:000003">
    <property type="entry name" value="Histidine kinase"/>
    <property type="match status" value="1"/>
</dbReference>
<dbReference type="CDD" id="cd00130">
    <property type="entry name" value="PAS"/>
    <property type="match status" value="7"/>
</dbReference>
<evidence type="ECO:0000256" key="3">
    <source>
        <dbReference type="ARBA" id="ARBA00012438"/>
    </source>
</evidence>
<dbReference type="SUPFAM" id="SSF47384">
    <property type="entry name" value="Homodimeric domain of signal transducing histidine kinase"/>
    <property type="match status" value="1"/>
</dbReference>
<dbReference type="SUPFAM" id="SSF55785">
    <property type="entry name" value="PYP-like sensor domain (PAS domain)"/>
    <property type="match status" value="11"/>
</dbReference>
<dbReference type="InterPro" id="IPR001610">
    <property type="entry name" value="PAC"/>
</dbReference>
<dbReference type="OrthoDB" id="342253at2157"/>
<proteinExistence type="predicted"/>
<evidence type="ECO:0000256" key="15">
    <source>
        <dbReference type="PROSITE-ProRule" id="PRU00169"/>
    </source>
</evidence>
<dbReference type="Gene3D" id="1.20.120.160">
    <property type="entry name" value="HPT domain"/>
    <property type="match status" value="1"/>
</dbReference>
<dbReference type="PROSITE" id="PS50113">
    <property type="entry name" value="PAC"/>
    <property type="match status" value="10"/>
</dbReference>
<feature type="domain" description="PAC" evidence="20">
    <location>
        <begin position="1151"/>
        <end position="1201"/>
    </location>
</feature>
<evidence type="ECO:0000256" key="16">
    <source>
        <dbReference type="SAM" id="Coils"/>
    </source>
</evidence>
<evidence type="ECO:0000256" key="2">
    <source>
        <dbReference type="ARBA" id="ARBA00004651"/>
    </source>
</evidence>
<accession>A0A1I4S6X4</accession>
<dbReference type="Pfam" id="PF08448">
    <property type="entry name" value="PAS_4"/>
    <property type="match status" value="2"/>
</dbReference>
<keyword evidence="10" id="KW-0067">ATP-binding</keyword>
<keyword evidence="9" id="KW-0418">Kinase</keyword>
<dbReference type="SUPFAM" id="SSF52172">
    <property type="entry name" value="CheY-like"/>
    <property type="match status" value="2"/>
</dbReference>
<dbReference type="SMART" id="SM00086">
    <property type="entry name" value="PAC"/>
    <property type="match status" value="11"/>
</dbReference>
<dbReference type="Gene3D" id="1.10.287.130">
    <property type="match status" value="1"/>
</dbReference>
<evidence type="ECO:0000259" key="17">
    <source>
        <dbReference type="PROSITE" id="PS50109"/>
    </source>
</evidence>
<dbReference type="InterPro" id="IPR013655">
    <property type="entry name" value="PAS_fold_3"/>
</dbReference>
<evidence type="ECO:0000256" key="7">
    <source>
        <dbReference type="ARBA" id="ARBA00022692"/>
    </source>
</evidence>
<dbReference type="InterPro" id="IPR036641">
    <property type="entry name" value="HPT_dom_sf"/>
</dbReference>
<feature type="domain" description="PAC" evidence="20">
    <location>
        <begin position="327"/>
        <end position="378"/>
    </location>
</feature>
<feature type="domain" description="Response regulatory" evidence="18">
    <location>
        <begin position="1842"/>
        <end position="1963"/>
    </location>
</feature>
<dbReference type="EC" id="2.7.13.3" evidence="3"/>
<dbReference type="SUPFAM" id="SSF47226">
    <property type="entry name" value="Histidine-containing phosphotransfer domain, HPT domain"/>
    <property type="match status" value="1"/>
</dbReference>
<dbReference type="InterPro" id="IPR018771">
    <property type="entry name" value="PocR_dom"/>
</dbReference>
<evidence type="ECO:0000256" key="11">
    <source>
        <dbReference type="ARBA" id="ARBA00022989"/>
    </source>
</evidence>
<dbReference type="Pfam" id="PF13426">
    <property type="entry name" value="PAS_9"/>
    <property type="match status" value="4"/>
</dbReference>
<dbReference type="PROSITE" id="PS50109">
    <property type="entry name" value="HIS_KIN"/>
    <property type="match status" value="1"/>
</dbReference>
<feature type="modified residue" description="Phosphohistidine" evidence="14">
    <location>
        <position position="2183"/>
    </location>
</feature>
<dbReference type="SUPFAM" id="SSF55874">
    <property type="entry name" value="ATPase domain of HSP90 chaperone/DNA topoisomerase II/histidine kinase"/>
    <property type="match status" value="1"/>
</dbReference>
<feature type="coiled-coil region" evidence="16">
    <location>
        <begin position="1562"/>
        <end position="1596"/>
    </location>
</feature>
<feature type="domain" description="Response regulatory" evidence="18">
    <location>
        <begin position="1990"/>
        <end position="2109"/>
    </location>
</feature>
<feature type="domain" description="Histidine kinase" evidence="17">
    <location>
        <begin position="1603"/>
        <end position="1824"/>
    </location>
</feature>
<dbReference type="SMART" id="SM00388">
    <property type="entry name" value="HisKA"/>
    <property type="match status" value="1"/>
</dbReference>